<evidence type="ECO:0000256" key="2">
    <source>
        <dbReference type="SAM" id="Phobius"/>
    </source>
</evidence>
<feature type="region of interest" description="Disordered" evidence="1">
    <location>
        <begin position="75"/>
        <end position="130"/>
    </location>
</feature>
<keyword evidence="2" id="KW-1133">Transmembrane helix</keyword>
<name>A0A212C3W3_CEREH</name>
<organism evidence="3 4">
    <name type="scientific">Cervus elaphus hippelaphus</name>
    <name type="common">European red deer</name>
    <dbReference type="NCBI Taxonomy" id="46360"/>
    <lineage>
        <taxon>Eukaryota</taxon>
        <taxon>Metazoa</taxon>
        <taxon>Chordata</taxon>
        <taxon>Craniata</taxon>
        <taxon>Vertebrata</taxon>
        <taxon>Euteleostomi</taxon>
        <taxon>Mammalia</taxon>
        <taxon>Eutheria</taxon>
        <taxon>Laurasiatheria</taxon>
        <taxon>Artiodactyla</taxon>
        <taxon>Ruminantia</taxon>
        <taxon>Pecora</taxon>
        <taxon>Cervidae</taxon>
        <taxon>Cervinae</taxon>
        <taxon>Cervus</taxon>
    </lineage>
</organism>
<dbReference type="Proteomes" id="UP000242450">
    <property type="component" value="Chromosome 31"/>
</dbReference>
<comment type="caution">
    <text evidence="3">The sequence shown here is derived from an EMBL/GenBank/DDBJ whole genome shotgun (WGS) entry which is preliminary data.</text>
</comment>
<keyword evidence="2" id="KW-0472">Membrane</keyword>
<proteinExistence type="predicted"/>
<keyword evidence="4" id="KW-1185">Reference proteome</keyword>
<dbReference type="AlphaFoldDB" id="A0A212C3W3"/>
<protein>
    <submittedName>
        <fullName evidence="3">Uncharacterized protein</fullName>
    </submittedName>
</protein>
<evidence type="ECO:0000313" key="3">
    <source>
        <dbReference type="EMBL" id="OWK00564.1"/>
    </source>
</evidence>
<sequence>MQRRICPQIPCSRNPSGGTNLDFQIEQYKRKSDGIHIIRTWLLLLEPLLLVTASLLDALLSWIQALLFVMWTSPSEPQQENSLGGSDVQDAGLGSSAHTNRKEISKKAVTKEEGRLKRPEEADIPQEVIP</sequence>
<accession>A0A212C3W3</accession>
<reference evidence="3 4" key="1">
    <citation type="journal article" date="2018" name="Mol. Genet. Genomics">
        <title>The red deer Cervus elaphus genome CerEla1.0: sequencing, annotating, genes, and chromosomes.</title>
        <authorList>
            <person name="Bana N.A."/>
            <person name="Nyiri A."/>
            <person name="Nagy J."/>
            <person name="Frank K."/>
            <person name="Nagy T."/>
            <person name="Steger V."/>
            <person name="Schiller M."/>
            <person name="Lakatos P."/>
            <person name="Sugar L."/>
            <person name="Horn P."/>
            <person name="Barta E."/>
            <person name="Orosz L."/>
        </authorList>
    </citation>
    <scope>NUCLEOTIDE SEQUENCE [LARGE SCALE GENOMIC DNA]</scope>
    <source>
        <strain evidence="3">Hungarian</strain>
    </source>
</reference>
<keyword evidence="2" id="KW-0812">Transmembrane</keyword>
<gene>
    <name evidence="3" type="ORF">Celaphus_00019493</name>
</gene>
<dbReference type="EMBL" id="MKHE01000031">
    <property type="protein sequence ID" value="OWK00564.1"/>
    <property type="molecule type" value="Genomic_DNA"/>
</dbReference>
<feature type="transmembrane region" description="Helical" evidence="2">
    <location>
        <begin position="48"/>
        <end position="71"/>
    </location>
</feature>
<evidence type="ECO:0000313" key="4">
    <source>
        <dbReference type="Proteomes" id="UP000242450"/>
    </source>
</evidence>
<feature type="compositionally biased region" description="Polar residues" evidence="1">
    <location>
        <begin position="75"/>
        <end position="84"/>
    </location>
</feature>
<evidence type="ECO:0000256" key="1">
    <source>
        <dbReference type="SAM" id="MobiDB-lite"/>
    </source>
</evidence>
<feature type="compositionally biased region" description="Basic and acidic residues" evidence="1">
    <location>
        <begin position="100"/>
        <end position="121"/>
    </location>
</feature>